<dbReference type="SUPFAM" id="SSF55469">
    <property type="entry name" value="FMN-dependent nitroreductase-like"/>
    <property type="match status" value="1"/>
</dbReference>
<keyword evidence="4 6" id="KW-0560">Oxidoreductase</keyword>
<protein>
    <submittedName>
        <fullName evidence="6">FMN reductase (NADPH)</fullName>
        <ecNumber evidence="6">1.5.1.38</ecNumber>
    </submittedName>
</protein>
<dbReference type="Gene3D" id="3.40.109.10">
    <property type="entry name" value="NADH Oxidase"/>
    <property type="match status" value="1"/>
</dbReference>
<organism evidence="6 7">
    <name type="scientific">Meiothermus granaticius NBRC 107808</name>
    <dbReference type="NCBI Taxonomy" id="1227551"/>
    <lineage>
        <taxon>Bacteria</taxon>
        <taxon>Thermotogati</taxon>
        <taxon>Deinococcota</taxon>
        <taxon>Deinococci</taxon>
        <taxon>Thermales</taxon>
        <taxon>Thermaceae</taxon>
        <taxon>Meiothermus</taxon>
    </lineage>
</organism>
<evidence type="ECO:0000256" key="2">
    <source>
        <dbReference type="ARBA" id="ARBA00022630"/>
    </source>
</evidence>
<evidence type="ECO:0000256" key="4">
    <source>
        <dbReference type="ARBA" id="ARBA00023002"/>
    </source>
</evidence>
<comment type="caution">
    <text evidence="6">The sequence shown here is derived from an EMBL/GenBank/DDBJ whole genome shotgun (WGS) entry which is preliminary data.</text>
</comment>
<proteinExistence type="inferred from homology"/>
<evidence type="ECO:0000256" key="3">
    <source>
        <dbReference type="ARBA" id="ARBA00022643"/>
    </source>
</evidence>
<dbReference type="Pfam" id="PF00881">
    <property type="entry name" value="Nitroreductase"/>
    <property type="match status" value="1"/>
</dbReference>
<dbReference type="PANTHER" id="PTHR43425:SF2">
    <property type="entry name" value="OXYGEN-INSENSITIVE NADPH NITROREDUCTASE"/>
    <property type="match status" value="1"/>
</dbReference>
<evidence type="ECO:0000256" key="1">
    <source>
        <dbReference type="ARBA" id="ARBA00008366"/>
    </source>
</evidence>
<dbReference type="GO" id="GO:0052873">
    <property type="term" value="F:FMN reductase (NADPH) activity"/>
    <property type="evidence" value="ECO:0007669"/>
    <property type="project" value="UniProtKB-EC"/>
</dbReference>
<dbReference type="PANTHER" id="PTHR43425">
    <property type="entry name" value="OXYGEN-INSENSITIVE NADPH NITROREDUCTASE"/>
    <property type="match status" value="1"/>
</dbReference>
<dbReference type="InterPro" id="IPR029479">
    <property type="entry name" value="Nitroreductase"/>
</dbReference>
<comment type="similarity">
    <text evidence="1">Belongs to the flavin oxidoreductase frp family.</text>
</comment>
<dbReference type="EMBL" id="QWLB01000033">
    <property type="protein sequence ID" value="RIH91743.1"/>
    <property type="molecule type" value="Genomic_DNA"/>
</dbReference>
<name>A0A399F6K5_9DEIN</name>
<dbReference type="EC" id="1.5.1.38" evidence="6"/>
<keyword evidence="7" id="KW-1185">Reference proteome</keyword>
<evidence type="ECO:0000313" key="7">
    <source>
        <dbReference type="Proteomes" id="UP000266178"/>
    </source>
</evidence>
<keyword evidence="3" id="KW-0288">FMN</keyword>
<dbReference type="AlphaFoldDB" id="A0A399F6K5"/>
<dbReference type="InterPro" id="IPR016446">
    <property type="entry name" value="Flavin_OxRdtase_Frp"/>
</dbReference>
<dbReference type="RefSeq" id="WP_240631349.1">
    <property type="nucleotide sequence ID" value="NZ_BJXM01000021.1"/>
</dbReference>
<dbReference type="InterPro" id="IPR000415">
    <property type="entry name" value="Nitroreductase-like"/>
</dbReference>
<keyword evidence="2" id="KW-0285">Flavoprotein</keyword>
<dbReference type="Proteomes" id="UP000266178">
    <property type="component" value="Unassembled WGS sequence"/>
</dbReference>
<gene>
    <name evidence="6" type="primary">nfrA1</name>
    <name evidence="6" type="ORF">Mgrana_02319</name>
</gene>
<evidence type="ECO:0000313" key="6">
    <source>
        <dbReference type="EMBL" id="RIH91743.1"/>
    </source>
</evidence>
<reference evidence="6 7" key="1">
    <citation type="submission" date="2018-08" db="EMBL/GenBank/DDBJ databases">
        <title>Meiothermus granaticius genome AF-68 sequencing project.</title>
        <authorList>
            <person name="Da Costa M.S."/>
            <person name="Albuquerque L."/>
            <person name="Raposo P."/>
            <person name="Froufe H.J.C."/>
            <person name="Barroso C.S."/>
            <person name="Egas C."/>
        </authorList>
    </citation>
    <scope>NUCLEOTIDE SEQUENCE [LARGE SCALE GENOMIC DNA]</scope>
    <source>
        <strain evidence="6 7">AF-68</strain>
    </source>
</reference>
<feature type="domain" description="Nitroreductase" evidence="5">
    <location>
        <begin position="10"/>
        <end position="161"/>
    </location>
</feature>
<evidence type="ECO:0000259" key="5">
    <source>
        <dbReference type="Pfam" id="PF00881"/>
    </source>
</evidence>
<sequence length="315" mass="34933">MKNLLELYQTRASVRRFKPEPLRPGDLEKLLLAAQRAPTDATAQMYTLLRITDRELRDRIAQLSDNPHIAYAAEFFLVLADVYRLRRMLEFRGGVWGYWPRTAAHFAIADAVLAGSALATMAESLGYGICWIGGVLNHIEAIGELCGLPEGVFPVAGLCVGVPDEAPAPRPRLRRELVVHENRYRAYRPEELEAAYVDMRPITRSGDWYRVLSRYFAAGGTMERREPPYQRYVARAGFDPDLPAEPLKRLQAEGIEAGSLGELIEGALAQGWGAVRLQPGSAWLEPEPGGTPRGEDRPGEVLAQALLKAPKPHGL</sequence>
<accession>A0A399F6K5</accession>